<dbReference type="GO" id="GO:0003824">
    <property type="term" value="F:catalytic activity"/>
    <property type="evidence" value="ECO:0007669"/>
    <property type="project" value="UniProtKB-ARBA"/>
</dbReference>
<sequence>MTEVSAGTAQRLLFLHDADVVDGQVGALAELATMIDVEVPRHPGFGSADDELAEEWDSVADLAQHYLHALDRDGRTGQIHLAGAGFGAWIALEMAVRAPRRWATLVLVAPYGVKLFGPTDREFADILLLDPSEVVELGWADPAACRELRMPGFPPGLEDPEYERAFADREALARFAWKPFMHDPRLRRWLHVVDVATLVVSGDRDRLVTPEHSRALAELLPRARYVEIPGAGHYPYLERPGEFVEAVAHFVGADRKTGAST</sequence>
<gene>
    <name evidence="2" type="ORF">BAY60_29160</name>
</gene>
<dbReference type="AlphaFoldDB" id="A0A2V4AI91"/>
<feature type="domain" description="AB hydrolase-1" evidence="1">
    <location>
        <begin position="31"/>
        <end position="246"/>
    </location>
</feature>
<dbReference type="OrthoDB" id="3249793at2"/>
<protein>
    <recommendedName>
        <fullName evidence="1">AB hydrolase-1 domain-containing protein</fullName>
    </recommendedName>
</protein>
<dbReference type="RefSeq" id="WP_112284827.1">
    <property type="nucleotide sequence ID" value="NZ_MASW01000007.1"/>
</dbReference>
<proteinExistence type="predicted"/>
<name>A0A2V4AI91_9PSEU</name>
<dbReference type="InterPro" id="IPR029058">
    <property type="entry name" value="AB_hydrolase_fold"/>
</dbReference>
<reference evidence="2 3" key="1">
    <citation type="submission" date="2016-07" db="EMBL/GenBank/DDBJ databases">
        <title>Draft genome sequence of Prauserella muralis DSM 45305, isolated from a mould-covered wall in an indoor environment.</title>
        <authorList>
            <person name="Ruckert C."/>
            <person name="Albersmeier A."/>
            <person name="Jiang C.-L."/>
            <person name="Jiang Y."/>
            <person name="Kalinowski J."/>
            <person name="Schneider O."/>
            <person name="Winkler A."/>
            <person name="Zotchev S.B."/>
        </authorList>
    </citation>
    <scope>NUCLEOTIDE SEQUENCE [LARGE SCALE GENOMIC DNA]</scope>
    <source>
        <strain evidence="2 3">DSM 45305</strain>
    </source>
</reference>
<dbReference type="Gene3D" id="3.40.50.1820">
    <property type="entry name" value="alpha/beta hydrolase"/>
    <property type="match status" value="1"/>
</dbReference>
<dbReference type="Pfam" id="PF12697">
    <property type="entry name" value="Abhydrolase_6"/>
    <property type="match status" value="1"/>
</dbReference>
<dbReference type="EMBL" id="MASW01000007">
    <property type="protein sequence ID" value="PXY18906.1"/>
    <property type="molecule type" value="Genomic_DNA"/>
</dbReference>
<keyword evidence="3" id="KW-1185">Reference proteome</keyword>
<evidence type="ECO:0000313" key="3">
    <source>
        <dbReference type="Proteomes" id="UP000249915"/>
    </source>
</evidence>
<dbReference type="PRINTS" id="PR00111">
    <property type="entry name" value="ABHYDROLASE"/>
</dbReference>
<dbReference type="SUPFAM" id="SSF53474">
    <property type="entry name" value="alpha/beta-Hydrolases"/>
    <property type="match status" value="1"/>
</dbReference>
<dbReference type="PANTHER" id="PTHR43689:SF8">
    <property type="entry name" value="ALPHA_BETA-HYDROLASES SUPERFAMILY PROTEIN"/>
    <property type="match status" value="1"/>
</dbReference>
<comment type="caution">
    <text evidence="2">The sequence shown here is derived from an EMBL/GenBank/DDBJ whole genome shotgun (WGS) entry which is preliminary data.</text>
</comment>
<evidence type="ECO:0000313" key="2">
    <source>
        <dbReference type="EMBL" id="PXY18906.1"/>
    </source>
</evidence>
<organism evidence="2 3">
    <name type="scientific">Prauserella muralis</name>
    <dbReference type="NCBI Taxonomy" id="588067"/>
    <lineage>
        <taxon>Bacteria</taxon>
        <taxon>Bacillati</taxon>
        <taxon>Actinomycetota</taxon>
        <taxon>Actinomycetes</taxon>
        <taxon>Pseudonocardiales</taxon>
        <taxon>Pseudonocardiaceae</taxon>
        <taxon>Prauserella</taxon>
    </lineage>
</organism>
<dbReference type="PANTHER" id="PTHR43689">
    <property type="entry name" value="HYDROLASE"/>
    <property type="match status" value="1"/>
</dbReference>
<dbReference type="InterPro" id="IPR000073">
    <property type="entry name" value="AB_hydrolase_1"/>
</dbReference>
<accession>A0A2V4AI91</accession>
<dbReference type="Proteomes" id="UP000249915">
    <property type="component" value="Unassembled WGS sequence"/>
</dbReference>
<evidence type="ECO:0000259" key="1">
    <source>
        <dbReference type="Pfam" id="PF12697"/>
    </source>
</evidence>